<evidence type="ECO:0000256" key="1">
    <source>
        <dbReference type="SAM" id="MobiDB-lite"/>
    </source>
</evidence>
<organism evidence="3 4">
    <name type="scientific">Cochliobolus carbonum (strain 26-R-13)</name>
    <name type="common">Maize leaf spot fungus</name>
    <name type="synonym">Bipolaris zeicola</name>
    <dbReference type="NCBI Taxonomy" id="930089"/>
    <lineage>
        <taxon>Eukaryota</taxon>
        <taxon>Fungi</taxon>
        <taxon>Dikarya</taxon>
        <taxon>Ascomycota</taxon>
        <taxon>Pezizomycotina</taxon>
        <taxon>Dothideomycetes</taxon>
        <taxon>Pleosporomycetidae</taxon>
        <taxon>Pleosporales</taxon>
        <taxon>Pleosporineae</taxon>
        <taxon>Pleosporaceae</taxon>
        <taxon>Bipolaris</taxon>
    </lineage>
</organism>
<dbReference type="InterPro" id="IPR002182">
    <property type="entry name" value="NB-ARC"/>
</dbReference>
<dbReference type="Gene3D" id="1.25.40.10">
    <property type="entry name" value="Tetratricopeptide repeat domain"/>
    <property type="match status" value="2"/>
</dbReference>
<dbReference type="Pfam" id="PF13424">
    <property type="entry name" value="TPR_12"/>
    <property type="match status" value="3"/>
</dbReference>
<feature type="region of interest" description="Disordered" evidence="1">
    <location>
        <begin position="343"/>
        <end position="370"/>
    </location>
</feature>
<dbReference type="InterPro" id="IPR053137">
    <property type="entry name" value="NLR-like"/>
</dbReference>
<dbReference type="SUPFAM" id="SSF48452">
    <property type="entry name" value="TPR-like"/>
    <property type="match status" value="2"/>
</dbReference>
<dbReference type="KEGG" id="bze:COCCADRAFT_32426"/>
<feature type="domain" description="NB-ARC" evidence="2">
    <location>
        <begin position="57"/>
        <end position="219"/>
    </location>
</feature>
<dbReference type="InterPro" id="IPR011990">
    <property type="entry name" value="TPR-like_helical_dom_sf"/>
</dbReference>
<dbReference type="EMBL" id="KI964542">
    <property type="protein sequence ID" value="EUC38493.1"/>
    <property type="molecule type" value="Genomic_DNA"/>
</dbReference>
<evidence type="ECO:0000313" key="4">
    <source>
        <dbReference type="Proteomes" id="UP000053841"/>
    </source>
</evidence>
<feature type="compositionally biased region" description="Acidic residues" evidence="1">
    <location>
        <begin position="357"/>
        <end position="370"/>
    </location>
</feature>
<dbReference type="STRING" id="930089.W6YLT8"/>
<name>W6YLT8_COCC2</name>
<reference evidence="3 4" key="1">
    <citation type="journal article" date="2013" name="PLoS Genet.">
        <title>Comparative genome structure, secondary metabolite, and effector coding capacity across Cochliobolus pathogens.</title>
        <authorList>
            <person name="Condon B.J."/>
            <person name="Leng Y."/>
            <person name="Wu D."/>
            <person name="Bushley K.E."/>
            <person name="Ohm R.A."/>
            <person name="Otillar R."/>
            <person name="Martin J."/>
            <person name="Schackwitz W."/>
            <person name="Grimwood J."/>
            <person name="MohdZainudin N."/>
            <person name="Xue C."/>
            <person name="Wang R."/>
            <person name="Manning V.A."/>
            <person name="Dhillon B."/>
            <person name="Tu Z.J."/>
            <person name="Steffenson B.J."/>
            <person name="Salamov A."/>
            <person name="Sun H."/>
            <person name="Lowry S."/>
            <person name="LaButti K."/>
            <person name="Han J."/>
            <person name="Copeland A."/>
            <person name="Lindquist E."/>
            <person name="Barry K."/>
            <person name="Schmutz J."/>
            <person name="Baker S.E."/>
            <person name="Ciuffetti L.M."/>
            <person name="Grigoriev I.V."/>
            <person name="Zhong S."/>
            <person name="Turgeon B.G."/>
        </authorList>
    </citation>
    <scope>NUCLEOTIDE SEQUENCE [LARGE SCALE GENOMIC DNA]</scope>
    <source>
        <strain evidence="3 4">26-R-13</strain>
    </source>
</reference>
<dbReference type="eggNOG" id="KOG1840">
    <property type="taxonomic scope" value="Eukaryota"/>
</dbReference>
<dbReference type="PANTHER" id="PTHR46082:SF6">
    <property type="entry name" value="AAA+ ATPASE DOMAIN-CONTAINING PROTEIN-RELATED"/>
    <property type="match status" value="1"/>
</dbReference>
<sequence>MNFNFGSGRADNGLPAPHRQLEPFSTLPFAPDPDYVDRPDILAWVRDKCAGNGARAALVGLGGVGKSQIAIQYAHSIHDASPQTFVFWVHASTRARFEEAYKDIADQLQLPGKDEPKANVLQLVKNWLRDKRNGRWLMVLDNVDDVETFFPSRKRKRDETDTDSPTSLATYVPQSLNGSILVTSRSKDAVSSLAGGHNRIREVLAMSIGEGLQLLRNKLCNPPLEKSALKLLHALEHIPLAIIEAAAYINRCTNMTVSRYLDNFQKNKTNRVRLLKCDVVELRRDQSASSSILNTWQMSFEQIRHERESAADLLSLMSFFDSQGIPEWTLRRFRKYMVKATGVEDDEDEDQHQNQDEDKDEENGDDNDDYGFDEDLTTLRAYSLVSTTADNVCDMHALVQFCTRAWLSSHGDAERWEGEFIELTAQELIAQEPLNVVVKNWEKWHQLFPHVELLFNSKPSGKDILLLWTRVLKHAAFYLFEKGDYTAATQATVKILAIEEKSLGPSDMTTLFTMSLLAVMFQSQGRHEEAVRLSQQALEAKMRELGEYHPSTLESVTHLASALRSQGKDDEAENLYQKALADCKKELGEKHYSTLSTKSNLASLMCSRKNHSGAENLYQEVLGVYEKELGKKHYLTLSTKTDLASVMRYQNRYSEVEKLLQEVLGVGKKELRERHSLILRSMSDMSGILSAQGRYRESEKLYREALEISTKKLGERHLDTLMLTGDLARSLHRLHRYVEATKLYQQAHNELTEQYGSHHPYTVRFHLLLEIIQKEMELARLSGEAHGQQTEDSL</sequence>
<keyword evidence="4" id="KW-1185">Reference proteome</keyword>
<dbReference type="Pfam" id="PF00931">
    <property type="entry name" value="NB-ARC"/>
    <property type="match status" value="1"/>
</dbReference>
<dbReference type="HOGENOM" id="CLU_000288_125_8_1"/>
<dbReference type="OrthoDB" id="20872at2759"/>
<evidence type="ECO:0000259" key="2">
    <source>
        <dbReference type="Pfam" id="PF00931"/>
    </source>
</evidence>
<dbReference type="Gene3D" id="3.40.50.300">
    <property type="entry name" value="P-loop containing nucleotide triphosphate hydrolases"/>
    <property type="match status" value="1"/>
</dbReference>
<dbReference type="RefSeq" id="XP_007707195.1">
    <property type="nucleotide sequence ID" value="XM_007709005.1"/>
</dbReference>
<dbReference type="AlphaFoldDB" id="W6YLT8"/>
<dbReference type="SUPFAM" id="SSF52540">
    <property type="entry name" value="P-loop containing nucleoside triphosphate hydrolases"/>
    <property type="match status" value="1"/>
</dbReference>
<accession>W6YLT8</accession>
<dbReference type="GO" id="GO:0043531">
    <property type="term" value="F:ADP binding"/>
    <property type="evidence" value="ECO:0007669"/>
    <property type="project" value="InterPro"/>
</dbReference>
<dbReference type="InterPro" id="IPR027417">
    <property type="entry name" value="P-loop_NTPase"/>
</dbReference>
<gene>
    <name evidence="3" type="ORF">COCCADRAFT_32426</name>
</gene>
<dbReference type="PANTHER" id="PTHR46082">
    <property type="entry name" value="ATP/GTP-BINDING PROTEIN-RELATED"/>
    <property type="match status" value="1"/>
</dbReference>
<dbReference type="GeneID" id="19147226"/>
<proteinExistence type="predicted"/>
<dbReference type="NCBIfam" id="NF040586">
    <property type="entry name" value="FxSxx_TPR"/>
    <property type="match status" value="1"/>
</dbReference>
<protein>
    <recommendedName>
        <fullName evidence="2">NB-ARC domain-containing protein</fullName>
    </recommendedName>
</protein>
<evidence type="ECO:0000313" key="3">
    <source>
        <dbReference type="EMBL" id="EUC38493.1"/>
    </source>
</evidence>
<dbReference type="Proteomes" id="UP000053841">
    <property type="component" value="Unassembled WGS sequence"/>
</dbReference>